<evidence type="ECO:0000256" key="7">
    <source>
        <dbReference type="SAM" id="MobiDB-lite"/>
    </source>
</evidence>
<evidence type="ECO:0000256" key="5">
    <source>
        <dbReference type="ARBA" id="ARBA00023163"/>
    </source>
</evidence>
<feature type="domain" description="HTH myb-type" evidence="9">
    <location>
        <begin position="235"/>
        <end position="285"/>
    </location>
</feature>
<dbReference type="SUPFAM" id="SSF46689">
    <property type="entry name" value="Homeodomain-like"/>
    <property type="match status" value="1"/>
</dbReference>
<sequence>MPRQAPRGHMRTAGAPWACSRGSKIVFFNPQRFGRVVTAFWIRVRLHPSAKHGSLEARPSNRGEELALHHSPLNLWVSHFNFSAPLNSLYIKFVNPQRFGRVLRFRNHLPQIPSVLKSTAYFSIRDRVLHLPQSRFGSAIVFSIPAAPTSSLISTALQEMEMQYLIQSNLSAACPALPALRAKSPWTAEEDEILLAYITKHGANKWDEVARKSGLRRGGKSCRLRWKNQLHPRLKKDPFTVEEKDYIVQLHKQYGSKWSLIASHFPGRTDNAIKNICNSLTKRKQRAAGKIVHPAAPPSPPLLLSPPPPPETCGAMAWRELPSIQHMSPKRTTNNDTFISPSPPLMEDEDVEFWINSLMQDDPVPSMEDLLSEALRQPVDSTTSAAGAQEMIPGEVVASPSTAVLSDQSFPYYDMDYEVIQQNSITNWPAGYGFDDGELQQNFFPFSPSSPVDVDHCVEMPCDSLWGGGTTRVVVTITISHHHKKTPATLKPSSTASTLPQQAPEY</sequence>
<dbReference type="PANTHER" id="PTHR47995:SF18">
    <property type="entry name" value="TRANSCRIPTION FACTOR MYB65"/>
    <property type="match status" value="1"/>
</dbReference>
<comment type="subcellular location">
    <subcellularLocation>
        <location evidence="1">Nucleus</location>
    </subcellularLocation>
</comment>
<dbReference type="InterPro" id="IPR001005">
    <property type="entry name" value="SANT/Myb"/>
</dbReference>
<keyword evidence="11" id="KW-1185">Reference proteome</keyword>
<feature type="compositionally biased region" description="Polar residues" evidence="7">
    <location>
        <begin position="491"/>
        <end position="506"/>
    </location>
</feature>
<evidence type="ECO:0000256" key="2">
    <source>
        <dbReference type="ARBA" id="ARBA00022737"/>
    </source>
</evidence>
<proteinExistence type="predicted"/>
<keyword evidence="3" id="KW-0805">Transcription regulation</keyword>
<dbReference type="Proteomes" id="UP001412067">
    <property type="component" value="Unassembled WGS sequence"/>
</dbReference>
<dbReference type="Gene3D" id="1.10.10.60">
    <property type="entry name" value="Homeodomain-like"/>
    <property type="match status" value="2"/>
</dbReference>
<dbReference type="InterPro" id="IPR009057">
    <property type="entry name" value="Homeodomain-like_sf"/>
</dbReference>
<keyword evidence="5" id="KW-0804">Transcription</keyword>
<dbReference type="EMBL" id="JBBWWR010000009">
    <property type="protein sequence ID" value="KAK8961842.1"/>
    <property type="molecule type" value="Genomic_DNA"/>
</dbReference>
<dbReference type="Pfam" id="PF00249">
    <property type="entry name" value="Myb_DNA-binding"/>
    <property type="match status" value="2"/>
</dbReference>
<evidence type="ECO:0000256" key="4">
    <source>
        <dbReference type="ARBA" id="ARBA00023125"/>
    </source>
</evidence>
<evidence type="ECO:0000256" key="6">
    <source>
        <dbReference type="ARBA" id="ARBA00023242"/>
    </source>
</evidence>
<dbReference type="InterPro" id="IPR017930">
    <property type="entry name" value="Myb_dom"/>
</dbReference>
<dbReference type="PANTHER" id="PTHR47995">
    <property type="entry name" value="TRANSCRIPTION FACTOR MYB33-RELATED"/>
    <property type="match status" value="1"/>
</dbReference>
<keyword evidence="6" id="KW-0539">Nucleus</keyword>
<dbReference type="SMART" id="SM00717">
    <property type="entry name" value="SANT"/>
    <property type="match status" value="2"/>
</dbReference>
<feature type="domain" description="Myb-like" evidence="8">
    <location>
        <begin position="231"/>
        <end position="275"/>
    </location>
</feature>
<evidence type="ECO:0000313" key="11">
    <source>
        <dbReference type="Proteomes" id="UP001412067"/>
    </source>
</evidence>
<gene>
    <name evidence="10" type="primary">GL1</name>
    <name evidence="10" type="ORF">KSP40_PGU021899</name>
</gene>
<dbReference type="CDD" id="cd00167">
    <property type="entry name" value="SANT"/>
    <property type="match status" value="2"/>
</dbReference>
<dbReference type="PROSITE" id="PS51294">
    <property type="entry name" value="HTH_MYB"/>
    <property type="match status" value="2"/>
</dbReference>
<keyword evidence="4" id="KW-0238">DNA-binding</keyword>
<dbReference type="PROSITE" id="PS50090">
    <property type="entry name" value="MYB_LIKE"/>
    <property type="match status" value="2"/>
</dbReference>
<evidence type="ECO:0000259" key="8">
    <source>
        <dbReference type="PROSITE" id="PS50090"/>
    </source>
</evidence>
<evidence type="ECO:0000256" key="3">
    <source>
        <dbReference type="ARBA" id="ARBA00023015"/>
    </source>
</evidence>
<accession>A0ABR2MCC3</accession>
<feature type="domain" description="HTH myb-type" evidence="9">
    <location>
        <begin position="183"/>
        <end position="234"/>
    </location>
</feature>
<evidence type="ECO:0000313" key="10">
    <source>
        <dbReference type="EMBL" id="KAK8961842.1"/>
    </source>
</evidence>
<feature type="domain" description="Myb-like" evidence="8">
    <location>
        <begin position="183"/>
        <end position="230"/>
    </location>
</feature>
<evidence type="ECO:0000256" key="1">
    <source>
        <dbReference type="ARBA" id="ARBA00004123"/>
    </source>
</evidence>
<comment type="caution">
    <text evidence="10">The sequence shown here is derived from an EMBL/GenBank/DDBJ whole genome shotgun (WGS) entry which is preliminary data.</text>
</comment>
<keyword evidence="2" id="KW-0677">Repeat</keyword>
<name>A0ABR2MCC3_9ASPA</name>
<evidence type="ECO:0000259" key="9">
    <source>
        <dbReference type="PROSITE" id="PS51294"/>
    </source>
</evidence>
<protein>
    <submittedName>
        <fullName evidence="10">Trichome differentiation protein GL1</fullName>
    </submittedName>
</protein>
<organism evidence="10 11">
    <name type="scientific">Platanthera guangdongensis</name>
    <dbReference type="NCBI Taxonomy" id="2320717"/>
    <lineage>
        <taxon>Eukaryota</taxon>
        <taxon>Viridiplantae</taxon>
        <taxon>Streptophyta</taxon>
        <taxon>Embryophyta</taxon>
        <taxon>Tracheophyta</taxon>
        <taxon>Spermatophyta</taxon>
        <taxon>Magnoliopsida</taxon>
        <taxon>Liliopsida</taxon>
        <taxon>Asparagales</taxon>
        <taxon>Orchidaceae</taxon>
        <taxon>Orchidoideae</taxon>
        <taxon>Orchideae</taxon>
        <taxon>Orchidinae</taxon>
        <taxon>Platanthera</taxon>
    </lineage>
</organism>
<feature type="region of interest" description="Disordered" evidence="7">
    <location>
        <begin position="485"/>
        <end position="506"/>
    </location>
</feature>
<reference evidence="10 11" key="1">
    <citation type="journal article" date="2022" name="Nat. Plants">
        <title>Genomes of leafy and leafless Platanthera orchids illuminate the evolution of mycoheterotrophy.</title>
        <authorList>
            <person name="Li M.H."/>
            <person name="Liu K.W."/>
            <person name="Li Z."/>
            <person name="Lu H.C."/>
            <person name="Ye Q.L."/>
            <person name="Zhang D."/>
            <person name="Wang J.Y."/>
            <person name="Li Y.F."/>
            <person name="Zhong Z.M."/>
            <person name="Liu X."/>
            <person name="Yu X."/>
            <person name="Liu D.K."/>
            <person name="Tu X.D."/>
            <person name="Liu B."/>
            <person name="Hao Y."/>
            <person name="Liao X.Y."/>
            <person name="Jiang Y.T."/>
            <person name="Sun W.H."/>
            <person name="Chen J."/>
            <person name="Chen Y.Q."/>
            <person name="Ai Y."/>
            <person name="Zhai J.W."/>
            <person name="Wu S.S."/>
            <person name="Zhou Z."/>
            <person name="Hsiao Y.Y."/>
            <person name="Wu W.L."/>
            <person name="Chen Y.Y."/>
            <person name="Lin Y.F."/>
            <person name="Hsu J.L."/>
            <person name="Li C.Y."/>
            <person name="Wang Z.W."/>
            <person name="Zhao X."/>
            <person name="Zhong W.Y."/>
            <person name="Ma X.K."/>
            <person name="Ma L."/>
            <person name="Huang J."/>
            <person name="Chen G.Z."/>
            <person name="Huang M.Z."/>
            <person name="Huang L."/>
            <person name="Peng D.H."/>
            <person name="Luo Y.B."/>
            <person name="Zou S.Q."/>
            <person name="Chen S.P."/>
            <person name="Lan S."/>
            <person name="Tsai W.C."/>
            <person name="Van de Peer Y."/>
            <person name="Liu Z.J."/>
        </authorList>
    </citation>
    <scope>NUCLEOTIDE SEQUENCE [LARGE SCALE GENOMIC DNA]</scope>
    <source>
        <strain evidence="10">Lor288</strain>
    </source>
</reference>